<accession>A0A6J4HXM5</accession>
<feature type="non-terminal residue" evidence="2">
    <location>
        <position position="1"/>
    </location>
</feature>
<organism evidence="2">
    <name type="scientific">uncultured Cytophagales bacterium</name>
    <dbReference type="NCBI Taxonomy" id="158755"/>
    <lineage>
        <taxon>Bacteria</taxon>
        <taxon>Pseudomonadati</taxon>
        <taxon>Bacteroidota</taxon>
        <taxon>Sphingobacteriia</taxon>
        <taxon>Sphingobacteriales</taxon>
        <taxon>environmental samples</taxon>
    </lineage>
</organism>
<protein>
    <submittedName>
        <fullName evidence="2">Uncharacterized protein</fullName>
    </submittedName>
</protein>
<name>A0A6J4HXM5_9SPHI</name>
<dbReference type="AlphaFoldDB" id="A0A6J4HXM5"/>
<feature type="compositionally biased region" description="Basic residues" evidence="1">
    <location>
        <begin position="1"/>
        <end position="19"/>
    </location>
</feature>
<gene>
    <name evidence="2" type="ORF">AVDCRST_MAG56-1096</name>
</gene>
<dbReference type="EMBL" id="CADCTQ010000106">
    <property type="protein sequence ID" value="CAA9234525.1"/>
    <property type="molecule type" value="Genomic_DNA"/>
</dbReference>
<evidence type="ECO:0000256" key="1">
    <source>
        <dbReference type="SAM" id="MobiDB-lite"/>
    </source>
</evidence>
<feature type="region of interest" description="Disordered" evidence="1">
    <location>
        <begin position="65"/>
        <end position="99"/>
    </location>
</feature>
<sequence length="99" mass="10877">VPNRPARRQPFRPSRCHRSRSADRPPGAVPRLRLCAPAGPAGQPVARGVRSVLQPRGRTGVLAPQRRRMGQQVPPAHPARTVPPARRLPHHARRPGVEV</sequence>
<feature type="compositionally biased region" description="Basic residues" evidence="1">
    <location>
        <begin position="87"/>
        <end position="99"/>
    </location>
</feature>
<feature type="region of interest" description="Disordered" evidence="1">
    <location>
        <begin position="1"/>
        <end position="30"/>
    </location>
</feature>
<proteinExistence type="predicted"/>
<feature type="non-terminal residue" evidence="2">
    <location>
        <position position="99"/>
    </location>
</feature>
<evidence type="ECO:0000313" key="2">
    <source>
        <dbReference type="EMBL" id="CAA9234525.1"/>
    </source>
</evidence>
<reference evidence="2" key="1">
    <citation type="submission" date="2020-02" db="EMBL/GenBank/DDBJ databases">
        <authorList>
            <person name="Meier V. D."/>
        </authorList>
    </citation>
    <scope>NUCLEOTIDE SEQUENCE</scope>
    <source>
        <strain evidence="2">AVDCRST_MAG56</strain>
    </source>
</reference>